<feature type="region of interest" description="Disordered" evidence="1">
    <location>
        <begin position="1"/>
        <end position="27"/>
    </location>
</feature>
<sequence length="163" mass="18318">MAQKRQPEEERSRARLGLDGSAHGEKRQRVPALGRVIMEVMKMNELHKLLKAMEPLLRRVVKEEVERALTKHLTSIQRQCGKQICPSSKRSLQIQFLTKLSLPIFTGTKIEGQDCSGINLALVDSSTGTVVVSGPESSIKVEIVVLEGDFEGDEENWTFEEFK</sequence>
<reference evidence="3" key="1">
    <citation type="submission" date="2015-07" db="EMBL/GenBank/DDBJ databases">
        <title>Transcriptome Assembly of Anthurium amnicola.</title>
        <authorList>
            <person name="Suzuki J."/>
        </authorList>
    </citation>
    <scope>NUCLEOTIDE SEQUENCE</scope>
</reference>
<dbReference type="GO" id="GO:0080142">
    <property type="term" value="P:regulation of salicylic acid biosynthetic process"/>
    <property type="evidence" value="ECO:0007669"/>
    <property type="project" value="TreeGrafter"/>
</dbReference>
<evidence type="ECO:0000259" key="2">
    <source>
        <dbReference type="Pfam" id="PF07887"/>
    </source>
</evidence>
<organism evidence="3">
    <name type="scientific">Anthurium amnicola</name>
    <dbReference type="NCBI Taxonomy" id="1678845"/>
    <lineage>
        <taxon>Eukaryota</taxon>
        <taxon>Viridiplantae</taxon>
        <taxon>Streptophyta</taxon>
        <taxon>Embryophyta</taxon>
        <taxon>Tracheophyta</taxon>
        <taxon>Spermatophyta</taxon>
        <taxon>Magnoliopsida</taxon>
        <taxon>Liliopsida</taxon>
        <taxon>Araceae</taxon>
        <taxon>Pothoideae</taxon>
        <taxon>Potheae</taxon>
        <taxon>Anthurium</taxon>
    </lineage>
</organism>
<keyword evidence="3" id="KW-0238">DNA-binding</keyword>
<evidence type="ECO:0000313" key="3">
    <source>
        <dbReference type="EMBL" id="JAT60080.1"/>
    </source>
</evidence>
<accession>A0A1D1YZK6</accession>
<proteinExistence type="predicted"/>
<dbReference type="EMBL" id="GDJX01007856">
    <property type="protein sequence ID" value="JAT60080.1"/>
    <property type="molecule type" value="Transcribed_RNA"/>
</dbReference>
<dbReference type="AlphaFoldDB" id="A0A1D1YZK6"/>
<dbReference type="GO" id="GO:0043565">
    <property type="term" value="F:sequence-specific DNA binding"/>
    <property type="evidence" value="ECO:0007669"/>
    <property type="project" value="TreeGrafter"/>
</dbReference>
<feature type="compositionally biased region" description="Basic and acidic residues" evidence="1">
    <location>
        <begin position="1"/>
        <end position="13"/>
    </location>
</feature>
<feature type="non-terminal residue" evidence="3">
    <location>
        <position position="163"/>
    </location>
</feature>
<dbReference type="GO" id="GO:0003700">
    <property type="term" value="F:DNA-binding transcription factor activity"/>
    <property type="evidence" value="ECO:0007669"/>
    <property type="project" value="TreeGrafter"/>
</dbReference>
<gene>
    <name evidence="3" type="primary">ZFHX3_6</name>
    <name evidence="3" type="ORF">g.145463</name>
</gene>
<dbReference type="GO" id="GO:0005516">
    <property type="term" value="F:calmodulin binding"/>
    <property type="evidence" value="ECO:0007669"/>
    <property type="project" value="InterPro"/>
</dbReference>
<dbReference type="PANTHER" id="PTHR31713:SF14">
    <property type="entry name" value="CALMODULIN-BINDING PROTEIN 60 A"/>
    <property type="match status" value="1"/>
</dbReference>
<dbReference type="Pfam" id="PF07887">
    <property type="entry name" value="Calmodulin_bind"/>
    <property type="match status" value="1"/>
</dbReference>
<evidence type="ECO:0000256" key="1">
    <source>
        <dbReference type="SAM" id="MobiDB-lite"/>
    </source>
</evidence>
<protein>
    <submittedName>
        <fullName evidence="3">Zinc finger homeobox protein 3</fullName>
    </submittedName>
</protein>
<keyword evidence="3" id="KW-0371">Homeobox</keyword>
<dbReference type="InterPro" id="IPR046831">
    <property type="entry name" value="Calmodulin_bind_N"/>
</dbReference>
<name>A0A1D1YZK6_9ARAE</name>
<dbReference type="InterPro" id="IPR012416">
    <property type="entry name" value="CBP60"/>
</dbReference>
<feature type="domain" description="Calmodulin binding protein-like N-terminal" evidence="2">
    <location>
        <begin position="92"/>
        <end position="163"/>
    </location>
</feature>
<dbReference type="GO" id="GO:0005634">
    <property type="term" value="C:nucleus"/>
    <property type="evidence" value="ECO:0007669"/>
    <property type="project" value="TreeGrafter"/>
</dbReference>
<dbReference type="PANTHER" id="PTHR31713">
    <property type="entry name" value="OS02G0177800 PROTEIN"/>
    <property type="match status" value="1"/>
</dbReference>